<accession>A0A7R9I9Z0</accession>
<dbReference type="GO" id="GO:0043248">
    <property type="term" value="P:proteasome assembly"/>
    <property type="evidence" value="ECO:0007669"/>
    <property type="project" value="TreeGrafter"/>
</dbReference>
<dbReference type="InterPro" id="IPR016562">
    <property type="entry name" value="Proteasome_assmbl_chp_2_euk"/>
</dbReference>
<evidence type="ECO:0000313" key="4">
    <source>
        <dbReference type="EMBL" id="CAD7452990.1"/>
    </source>
</evidence>
<evidence type="ECO:0000256" key="2">
    <source>
        <dbReference type="ARBA" id="ARBA00023186"/>
    </source>
</evidence>
<evidence type="ECO:0000256" key="3">
    <source>
        <dbReference type="ARBA" id="ARBA00025745"/>
    </source>
</evidence>
<dbReference type="AlphaFoldDB" id="A0A7R9I9Z0"/>
<dbReference type="PANTHER" id="PTHR12970:SF1">
    <property type="entry name" value="PROTEASOME ASSEMBLY CHAPERONE 2"/>
    <property type="match status" value="1"/>
</dbReference>
<dbReference type="EMBL" id="OE000224">
    <property type="protein sequence ID" value="CAD7452990.1"/>
    <property type="molecule type" value="Genomic_DNA"/>
</dbReference>
<protein>
    <recommendedName>
        <fullName evidence="1">Proteasome assembly chaperone 2</fullName>
    </recommendedName>
</protein>
<organism evidence="4">
    <name type="scientific">Timema tahoe</name>
    <dbReference type="NCBI Taxonomy" id="61484"/>
    <lineage>
        <taxon>Eukaryota</taxon>
        <taxon>Metazoa</taxon>
        <taxon>Ecdysozoa</taxon>
        <taxon>Arthropoda</taxon>
        <taxon>Hexapoda</taxon>
        <taxon>Insecta</taxon>
        <taxon>Pterygota</taxon>
        <taxon>Neoptera</taxon>
        <taxon>Polyneoptera</taxon>
        <taxon>Phasmatodea</taxon>
        <taxon>Timematodea</taxon>
        <taxon>Timematoidea</taxon>
        <taxon>Timematidae</taxon>
        <taxon>Timema</taxon>
    </lineage>
</organism>
<evidence type="ECO:0000256" key="1">
    <source>
        <dbReference type="ARBA" id="ARBA00019186"/>
    </source>
</evidence>
<reference evidence="4" key="1">
    <citation type="submission" date="2020-11" db="EMBL/GenBank/DDBJ databases">
        <authorList>
            <person name="Tran Van P."/>
        </authorList>
    </citation>
    <scope>NUCLEOTIDE SEQUENCE</scope>
</reference>
<dbReference type="Gene3D" id="3.40.50.10900">
    <property type="entry name" value="PAC-like subunit"/>
    <property type="match status" value="1"/>
</dbReference>
<dbReference type="GO" id="GO:0005829">
    <property type="term" value="C:cytosol"/>
    <property type="evidence" value="ECO:0007669"/>
    <property type="project" value="TreeGrafter"/>
</dbReference>
<dbReference type="Pfam" id="PF09754">
    <property type="entry name" value="PAC2"/>
    <property type="match status" value="1"/>
</dbReference>
<dbReference type="GO" id="GO:0005634">
    <property type="term" value="C:nucleus"/>
    <property type="evidence" value="ECO:0007669"/>
    <property type="project" value="TreeGrafter"/>
</dbReference>
<dbReference type="InterPro" id="IPR038389">
    <property type="entry name" value="PSMG2_sf"/>
</dbReference>
<gene>
    <name evidence="4" type="ORF">TTEB3V08_LOCUS1145</name>
</gene>
<proteinExistence type="inferred from homology"/>
<dbReference type="PANTHER" id="PTHR12970">
    <property type="entry name" value="PROTEASOME ASSEMBLY CHAPERONE 2"/>
    <property type="match status" value="1"/>
</dbReference>
<name>A0A7R9I9Z0_9NEOP</name>
<keyword evidence="2" id="KW-0143">Chaperone</keyword>
<sequence>MKSLNSMRLNNVLIDGISKLEKETVSDIVLKIGQKIGVNITASDIDIAHRFPQWKKTKLRNKNSVSFVDAPAHNVYLNEHLAASNRKKFAEARKQRDDVSVGNVGQLATDLLVFSLNAEKIGYVWHPSILPVIGSNPYDLTSELLMISSEVYIVKDKKLVIIQIRSPLCNSKNDFLNEFLKWTSDMHLEQIVVLSSSFDYERNDEQICGTPLRYFMTKTSRNKMRPKLSKWKELECMTFPGVNSLENVKEPEKLNIPGGGFTKLLYQKCILKDVALVVLLKFCSEGDNIPDAVMLADYVDEWLDIVPKENNLPFTWSYPPSWKHLFGSPPSKEIY</sequence>
<comment type="similarity">
    <text evidence="3">Belongs to the PSMG2 family.</text>
</comment>
<dbReference type="InterPro" id="IPR019151">
    <property type="entry name" value="Proteasome_assmbl_chaperone_2"/>
</dbReference>